<evidence type="ECO:0000313" key="3">
    <source>
        <dbReference type="Proteomes" id="UP001500936"/>
    </source>
</evidence>
<name>A0ABP8KMU8_9BACT</name>
<organism evidence="2 3">
    <name type="scientific">Nibrella viscosa</name>
    <dbReference type="NCBI Taxonomy" id="1084524"/>
    <lineage>
        <taxon>Bacteria</taxon>
        <taxon>Pseudomonadati</taxon>
        <taxon>Bacteroidota</taxon>
        <taxon>Cytophagia</taxon>
        <taxon>Cytophagales</taxon>
        <taxon>Spirosomataceae</taxon>
        <taxon>Nibrella</taxon>
    </lineage>
</organism>
<evidence type="ECO:0000259" key="1">
    <source>
        <dbReference type="SMART" id="SM01008"/>
    </source>
</evidence>
<dbReference type="InterPro" id="IPR037165">
    <property type="entry name" value="AldOxase/xan_DH_Mopterin-bd_sf"/>
</dbReference>
<dbReference type="InterPro" id="IPR012368">
    <property type="entry name" value="OxRdtase_Mopterin-bd_su_IorB"/>
</dbReference>
<dbReference type="PANTHER" id="PTHR47495:SF3">
    <property type="entry name" value="BLR6219 PROTEIN"/>
    <property type="match status" value="1"/>
</dbReference>
<reference evidence="3" key="1">
    <citation type="journal article" date="2019" name="Int. J. Syst. Evol. Microbiol.">
        <title>The Global Catalogue of Microorganisms (GCM) 10K type strain sequencing project: providing services to taxonomists for standard genome sequencing and annotation.</title>
        <authorList>
            <consortium name="The Broad Institute Genomics Platform"/>
            <consortium name="The Broad Institute Genome Sequencing Center for Infectious Disease"/>
            <person name="Wu L."/>
            <person name="Ma J."/>
        </authorList>
    </citation>
    <scope>NUCLEOTIDE SEQUENCE [LARGE SCALE GENOMIC DNA]</scope>
    <source>
        <strain evidence="3">JCM 17925</strain>
    </source>
</reference>
<dbReference type="InterPro" id="IPR000674">
    <property type="entry name" value="Ald_Oxase/Xan_DH_a/b"/>
</dbReference>
<dbReference type="PANTHER" id="PTHR47495">
    <property type="entry name" value="ALDEHYDE DEHYDROGENASE"/>
    <property type="match status" value="1"/>
</dbReference>
<proteinExistence type="predicted"/>
<dbReference type="PROSITE" id="PS51318">
    <property type="entry name" value="TAT"/>
    <property type="match status" value="1"/>
</dbReference>
<dbReference type="Gene3D" id="3.30.365.10">
    <property type="entry name" value="Aldehyde oxidase/xanthine dehydrogenase, molybdopterin binding domain"/>
    <property type="match status" value="3"/>
</dbReference>
<dbReference type="EMBL" id="BAABHB010000006">
    <property type="protein sequence ID" value="GAA4409992.1"/>
    <property type="molecule type" value="Genomic_DNA"/>
</dbReference>
<dbReference type="Pfam" id="PF10518">
    <property type="entry name" value="TAT_signal"/>
    <property type="match status" value="1"/>
</dbReference>
<sequence length="744" mass="80751">MAFEVLPDAFHAQEPNVKPQTSNLKPIQDMSTSRRDFLKWTAAGGGGLLLGFTWTGTRALDHIEADGASAVAPVEFNSYLSIAPDGTVSILSPNPEVGQGIKTAFPIIVAEELDVDWTKVKVLQAPLDSKRFERQVAGGSGSIPHSWTRLRKAGATARQMLMEAAAKRWSVPVGELTTDKGTVIHAAGKRKATYGELANEAAQIPVPTDVKLKDKKDFKLIGSSVRNVDNKAITTGKPLFGLDTQREGMLIAMVQHPPTFGNKLKSVDAIAAKAMPGIVDVVTFKDNIAIVGKSTWQVKKARAAVKAEYEKADELESSSDHDRLFREMLASGNATVRRKDGDVEAAFKNAAKVVKAEYQCPFLPHSPLEPMNFFAHVKFDGDKPVSAELIGPTQTPELARNETAKLLGITPDKVTVDLTRQGGGFGRRLKADYVHDAVEVSRLVKAPVKVIWTREDDMTGGSYRPAVRYRFEAALDAQGTMIGYRLRGASINAGNATREHNFPSGAVPNLLIDSVDHKSPITTGAWRAPITNFLAFAEQSFLDEVAQAAGKDPVQFRLDLLEKAKKAPVGDVKYDIDRMIGVIKLAAEKSNWGKKKDVAQGFSVYFSHLSYVAQVGEVVMQKGKPVLQKIYAAADCGIVVNQSGARQQIMGGIVDGLGHAMYGKMTFQNGTPEQTNYNNYRLIRLNEIPEVDVHFVDNGIDPTGLGEPALPPTGAAAANAFFKATGKRLYNQPFAEQELFKGVS</sequence>
<dbReference type="InterPro" id="IPR006311">
    <property type="entry name" value="TAT_signal"/>
</dbReference>
<dbReference type="InterPro" id="IPR046867">
    <property type="entry name" value="AldOxase/xan_DH_MoCoBD2"/>
</dbReference>
<dbReference type="InterPro" id="IPR008274">
    <property type="entry name" value="AldOxase/xan_DH_MoCoBD1"/>
</dbReference>
<accession>A0ABP8KMU8</accession>
<dbReference type="InterPro" id="IPR052516">
    <property type="entry name" value="N-heterocyclic_Hydroxylase"/>
</dbReference>
<gene>
    <name evidence="2" type="ORF">GCM10023187_34080</name>
</gene>
<dbReference type="Gene3D" id="3.90.1170.50">
    <property type="entry name" value="Aldehyde oxidase/xanthine dehydrogenase, a/b hammerhead"/>
    <property type="match status" value="1"/>
</dbReference>
<comment type="caution">
    <text evidence="2">The sequence shown here is derived from an EMBL/GenBank/DDBJ whole genome shotgun (WGS) entry which is preliminary data.</text>
</comment>
<dbReference type="InterPro" id="IPR019546">
    <property type="entry name" value="TAT_signal_bac_arc"/>
</dbReference>
<dbReference type="SMART" id="SM01008">
    <property type="entry name" value="Ald_Xan_dh_C"/>
    <property type="match status" value="1"/>
</dbReference>
<dbReference type="Pfam" id="PF02738">
    <property type="entry name" value="MoCoBD_1"/>
    <property type="match status" value="1"/>
</dbReference>
<dbReference type="SUPFAM" id="SSF56003">
    <property type="entry name" value="Molybdenum cofactor-binding domain"/>
    <property type="match status" value="2"/>
</dbReference>
<feature type="domain" description="Aldehyde oxidase/xanthine dehydrogenase a/b hammerhead" evidence="1">
    <location>
        <begin position="235"/>
        <end position="313"/>
    </location>
</feature>
<dbReference type="NCBIfam" id="TIGR01409">
    <property type="entry name" value="TAT_signal_seq"/>
    <property type="match status" value="1"/>
</dbReference>
<dbReference type="Proteomes" id="UP001500936">
    <property type="component" value="Unassembled WGS sequence"/>
</dbReference>
<dbReference type="Pfam" id="PF20256">
    <property type="entry name" value="MoCoBD_2"/>
    <property type="match status" value="2"/>
</dbReference>
<protein>
    <submittedName>
        <fullName evidence="2">Xanthine dehydrogenase family protein molybdopterin-binding subunit</fullName>
    </submittedName>
</protein>
<evidence type="ECO:0000313" key="2">
    <source>
        <dbReference type="EMBL" id="GAA4409992.1"/>
    </source>
</evidence>
<keyword evidence="3" id="KW-1185">Reference proteome</keyword>
<dbReference type="PIRSF" id="PIRSF036389">
    <property type="entry name" value="IOR_B"/>
    <property type="match status" value="1"/>
</dbReference>